<proteinExistence type="predicted"/>
<sequence length="71" mass="8012">MEALENLVKIRRLKIEKPDAKEFEGMAIAQRVDISFFSAYSTPWGYPTPNGVYSTSVTRLATLPSTKATWM</sequence>
<comment type="caution">
    <text evidence="1">The sequence shown here is derived from an EMBL/GenBank/DDBJ whole genome shotgun (WGS) entry which is preliminary data.</text>
</comment>
<gene>
    <name evidence="1" type="ORF">HLUCCX14_00520</name>
</gene>
<protein>
    <submittedName>
        <fullName evidence="1">Uncharacterized protein</fullName>
    </submittedName>
</protein>
<dbReference type="Proteomes" id="UP000050416">
    <property type="component" value="Unassembled WGS sequence"/>
</dbReference>
<evidence type="ECO:0000313" key="2">
    <source>
        <dbReference type="Proteomes" id="UP000050416"/>
    </source>
</evidence>
<dbReference type="AlphaFoldDB" id="A0A0P7YLV1"/>
<evidence type="ECO:0000313" key="1">
    <source>
        <dbReference type="EMBL" id="KPQ30585.1"/>
    </source>
</evidence>
<dbReference type="STRING" id="1305731.GCA_000934705_02798"/>
<organism evidence="1 2">
    <name type="scientific">Marinobacter excellens HL-55</name>
    <dbReference type="NCBI Taxonomy" id="1305731"/>
    <lineage>
        <taxon>Bacteria</taxon>
        <taxon>Pseudomonadati</taxon>
        <taxon>Pseudomonadota</taxon>
        <taxon>Gammaproteobacteria</taxon>
        <taxon>Pseudomonadales</taxon>
        <taxon>Marinobacteraceae</taxon>
        <taxon>Marinobacter</taxon>
    </lineage>
</organism>
<dbReference type="PATRIC" id="fig|1305731.5.peg.1478"/>
<name>A0A0P7YLV1_9GAMM</name>
<reference evidence="1 2" key="1">
    <citation type="submission" date="2015-09" db="EMBL/GenBank/DDBJ databases">
        <title>Identification and resolution of microdiversity through metagenomic sequencing of parallel consortia.</title>
        <authorList>
            <person name="Nelson W.C."/>
            <person name="Romine M.F."/>
            <person name="Lindemann S.R."/>
        </authorList>
    </citation>
    <scope>NUCLEOTIDE SEQUENCE [LARGE SCALE GENOMIC DNA]</scope>
    <source>
        <strain evidence="1">HL-55</strain>
    </source>
</reference>
<dbReference type="EMBL" id="LJZQ01000001">
    <property type="protein sequence ID" value="KPQ30585.1"/>
    <property type="molecule type" value="Genomic_DNA"/>
</dbReference>
<accession>A0A0P7YLV1</accession>